<organism evidence="4 5">
    <name type="scientific">Nyssa sinensis</name>
    <dbReference type="NCBI Taxonomy" id="561372"/>
    <lineage>
        <taxon>Eukaryota</taxon>
        <taxon>Viridiplantae</taxon>
        <taxon>Streptophyta</taxon>
        <taxon>Embryophyta</taxon>
        <taxon>Tracheophyta</taxon>
        <taxon>Spermatophyta</taxon>
        <taxon>Magnoliopsida</taxon>
        <taxon>eudicotyledons</taxon>
        <taxon>Gunneridae</taxon>
        <taxon>Pentapetalae</taxon>
        <taxon>asterids</taxon>
        <taxon>Cornales</taxon>
        <taxon>Nyssaceae</taxon>
        <taxon>Nyssa</taxon>
    </lineage>
</organism>
<comment type="similarity">
    <text evidence="1">Belongs to the plant acyltransferase family.</text>
</comment>
<name>A0A5J5AJQ3_9ASTE</name>
<dbReference type="OrthoDB" id="671439at2759"/>
<protein>
    <submittedName>
        <fullName evidence="4">Uncharacterized protein</fullName>
    </submittedName>
</protein>
<dbReference type="Gene3D" id="3.30.559.10">
    <property type="entry name" value="Chloramphenicol acetyltransferase-like domain"/>
    <property type="match status" value="3"/>
</dbReference>
<dbReference type="InterPro" id="IPR023213">
    <property type="entry name" value="CAT-like_dom_sf"/>
</dbReference>
<evidence type="ECO:0000256" key="3">
    <source>
        <dbReference type="ARBA" id="ARBA00023315"/>
    </source>
</evidence>
<dbReference type="PANTHER" id="PTHR31623">
    <property type="entry name" value="F21J9.9"/>
    <property type="match status" value="1"/>
</dbReference>
<dbReference type="GO" id="GO:0016746">
    <property type="term" value="F:acyltransferase activity"/>
    <property type="evidence" value="ECO:0007669"/>
    <property type="project" value="UniProtKB-KW"/>
</dbReference>
<dbReference type="AlphaFoldDB" id="A0A5J5AJQ3"/>
<keyword evidence="3" id="KW-0012">Acyltransferase</keyword>
<sequence>MKVEVEVISTETIKPSSPTPNHLYNYQLSFLDQISPPVYTDNKLNKSHKADRLKTSLSETLTRFYPLAGRLIDNFSIACSDEGVPYSEAKVEFSFFQCGGIAVGICISHKVADALSLVMFITSRAATAREDGDVLSPTFDSVKLFPPRNLSGFKPSTGIIKEKIATKRFVFRNSMVAALRVKYTEDSDEDCPIRPTRVEALSTFIWSRFAAATRADSVPENLYTVLHAVNLRTRMDPPLPEHSFGNLYRIAIATPSMEAGNEGRGLVKQMRGTIKSIDGNYVTKSQREGFEHLNFIKETAEKVTRGEVVSFSFTSLCRLPLYEVDFGWGKPVRTGSAKLTFRNLVTFMDTRSGDGIEAWINLDEEDMAKFEADKELLACVSQTCGY</sequence>
<evidence type="ECO:0000313" key="5">
    <source>
        <dbReference type="Proteomes" id="UP000325577"/>
    </source>
</evidence>
<evidence type="ECO:0000256" key="2">
    <source>
        <dbReference type="ARBA" id="ARBA00022679"/>
    </source>
</evidence>
<keyword evidence="5" id="KW-1185">Reference proteome</keyword>
<accession>A0A5J5AJQ3</accession>
<dbReference type="PANTHER" id="PTHR31623:SF17">
    <property type="entry name" value="F21J9.9"/>
    <property type="match status" value="1"/>
</dbReference>
<evidence type="ECO:0000313" key="4">
    <source>
        <dbReference type="EMBL" id="KAA8529717.1"/>
    </source>
</evidence>
<evidence type="ECO:0000256" key="1">
    <source>
        <dbReference type="ARBA" id="ARBA00009861"/>
    </source>
</evidence>
<gene>
    <name evidence="4" type="ORF">F0562_034183</name>
</gene>
<keyword evidence="2" id="KW-0808">Transferase</keyword>
<dbReference type="EMBL" id="CM018044">
    <property type="protein sequence ID" value="KAA8529717.1"/>
    <property type="molecule type" value="Genomic_DNA"/>
</dbReference>
<dbReference type="Pfam" id="PF02458">
    <property type="entry name" value="Transferase"/>
    <property type="match status" value="2"/>
</dbReference>
<reference evidence="4 5" key="1">
    <citation type="submission" date="2019-09" db="EMBL/GenBank/DDBJ databases">
        <title>A chromosome-level genome assembly of the Chinese tupelo Nyssa sinensis.</title>
        <authorList>
            <person name="Yang X."/>
            <person name="Kang M."/>
            <person name="Yang Y."/>
            <person name="Xiong H."/>
            <person name="Wang M."/>
            <person name="Zhang Z."/>
            <person name="Wang Z."/>
            <person name="Wu H."/>
            <person name="Ma T."/>
            <person name="Liu J."/>
            <person name="Xi Z."/>
        </authorList>
    </citation>
    <scope>NUCLEOTIDE SEQUENCE [LARGE SCALE GENOMIC DNA]</scope>
    <source>
        <strain evidence="4">J267</strain>
        <tissue evidence="4">Leaf</tissue>
    </source>
</reference>
<proteinExistence type="inferred from homology"/>
<dbReference type="Proteomes" id="UP000325577">
    <property type="component" value="Linkage Group LG20"/>
</dbReference>